<accession>A0ABS2PA12</accession>
<keyword evidence="2" id="KW-1185">Reference proteome</keyword>
<name>A0ABS2PA12_9BACL</name>
<evidence type="ECO:0000313" key="2">
    <source>
        <dbReference type="Proteomes" id="UP000741863"/>
    </source>
</evidence>
<gene>
    <name evidence="1" type="ORF">JOD17_001237</name>
</gene>
<dbReference type="EMBL" id="JAFBEC010000003">
    <property type="protein sequence ID" value="MBM7632144.1"/>
    <property type="molecule type" value="Genomic_DNA"/>
</dbReference>
<organism evidence="1 2">
    <name type="scientific">Geomicrobium sediminis</name>
    <dbReference type="NCBI Taxonomy" id="1347788"/>
    <lineage>
        <taxon>Bacteria</taxon>
        <taxon>Bacillati</taxon>
        <taxon>Bacillota</taxon>
        <taxon>Bacilli</taxon>
        <taxon>Bacillales</taxon>
        <taxon>Geomicrobium</taxon>
    </lineage>
</organism>
<dbReference type="InterPro" id="IPR025930">
    <property type="entry name" value="NETI"/>
</dbReference>
<evidence type="ECO:0008006" key="3">
    <source>
        <dbReference type="Google" id="ProtNLM"/>
    </source>
</evidence>
<proteinExistence type="predicted"/>
<protein>
    <recommendedName>
        <fullName evidence="3">NETI motif-containing protein</fullName>
    </recommendedName>
</protein>
<evidence type="ECO:0000313" key="1">
    <source>
        <dbReference type="EMBL" id="MBM7632144.1"/>
    </source>
</evidence>
<dbReference type="Proteomes" id="UP000741863">
    <property type="component" value="Unassembled WGS sequence"/>
</dbReference>
<dbReference type="Pfam" id="PF14044">
    <property type="entry name" value="NETI"/>
    <property type="match status" value="1"/>
</dbReference>
<comment type="caution">
    <text evidence="1">The sequence shown here is derived from an EMBL/GenBank/DDBJ whole genome shotgun (WGS) entry which is preliminary data.</text>
</comment>
<reference evidence="1 2" key="1">
    <citation type="submission" date="2021-01" db="EMBL/GenBank/DDBJ databases">
        <title>Genomic Encyclopedia of Type Strains, Phase IV (KMG-IV): sequencing the most valuable type-strain genomes for metagenomic binning, comparative biology and taxonomic classification.</title>
        <authorList>
            <person name="Goeker M."/>
        </authorList>
    </citation>
    <scope>NUCLEOTIDE SEQUENCE [LARGE SCALE GENOMIC DNA]</scope>
    <source>
        <strain evidence="1 2">DSM 25540</strain>
    </source>
</reference>
<dbReference type="RefSeq" id="WP_204696254.1">
    <property type="nucleotide sequence ID" value="NZ_JAFBEC010000003.1"/>
</dbReference>
<sequence>MARKKTFEVEEHETISDCLARIDGEGYRPVRRMEKPIFTEDSNKNVTVKEQRIVFEAVLKE</sequence>